<dbReference type="Gene3D" id="2.60.40.420">
    <property type="entry name" value="Cupredoxins - blue copper proteins"/>
    <property type="match status" value="1"/>
</dbReference>
<dbReference type="InterPro" id="IPR045187">
    <property type="entry name" value="CcO_II"/>
</dbReference>
<keyword evidence="6 15" id="KW-0479">Metal-binding</keyword>
<dbReference type="PROSITE" id="PS50857">
    <property type="entry name" value="COX2_CUA"/>
    <property type="match status" value="1"/>
</dbReference>
<dbReference type="PRINTS" id="PR01166">
    <property type="entry name" value="CYCOXIDASEII"/>
</dbReference>
<comment type="subcellular location">
    <subcellularLocation>
        <location evidence="14">Cell membrane</location>
        <topology evidence="14">Multi-pass membrane protein</topology>
    </subcellularLocation>
    <subcellularLocation>
        <location evidence="1">Membrane</location>
        <topology evidence="1">Multi-pass membrane protein</topology>
    </subcellularLocation>
</comment>
<dbReference type="GO" id="GO:0016491">
    <property type="term" value="F:oxidoreductase activity"/>
    <property type="evidence" value="ECO:0007669"/>
    <property type="project" value="UniProtKB-KW"/>
</dbReference>
<evidence type="ECO:0000313" key="17">
    <source>
        <dbReference type="Proteomes" id="UP000204221"/>
    </source>
</evidence>
<evidence type="ECO:0000256" key="5">
    <source>
        <dbReference type="ARBA" id="ARBA00022692"/>
    </source>
</evidence>
<gene>
    <name evidence="16" type="primary">ctaC</name>
    <name evidence="16" type="ORF">AHOG_22915</name>
</gene>
<keyword evidence="7" id="KW-1278">Translocase</keyword>
<dbReference type="SUPFAM" id="SSF81464">
    <property type="entry name" value="Cytochrome c oxidase subunit II-like, transmembrane region"/>
    <property type="match status" value="1"/>
</dbReference>
<dbReference type="Pfam" id="PF00116">
    <property type="entry name" value="COX2"/>
    <property type="match status" value="1"/>
</dbReference>
<proteinExistence type="inferred from homology"/>
<dbReference type="InterPro" id="IPR036257">
    <property type="entry name" value="Cyt_c_oxidase_su2_TM_sf"/>
</dbReference>
<evidence type="ECO:0000256" key="12">
    <source>
        <dbReference type="ARBA" id="ARBA00024688"/>
    </source>
</evidence>
<dbReference type="PANTHER" id="PTHR22888:SF9">
    <property type="entry name" value="CYTOCHROME C OXIDASE SUBUNIT 2"/>
    <property type="match status" value="1"/>
</dbReference>
<evidence type="ECO:0000256" key="6">
    <source>
        <dbReference type="ARBA" id="ARBA00022723"/>
    </source>
</evidence>
<keyword evidence="8 14" id="KW-0249">Electron transport</keyword>
<dbReference type="GO" id="GO:0005507">
    <property type="term" value="F:copper ion binding"/>
    <property type="evidence" value="ECO:0007669"/>
    <property type="project" value="InterPro"/>
</dbReference>
<dbReference type="Proteomes" id="UP000204221">
    <property type="component" value="Chromosome"/>
</dbReference>
<dbReference type="EC" id="7.1.1.9" evidence="15"/>
<evidence type="ECO:0000256" key="8">
    <source>
        <dbReference type="ARBA" id="ARBA00022982"/>
    </source>
</evidence>
<evidence type="ECO:0000256" key="15">
    <source>
        <dbReference type="RuleBase" id="RU004024"/>
    </source>
</evidence>
<protein>
    <recommendedName>
        <fullName evidence="15">Cytochrome c oxidase subunit 2</fullName>
        <ecNumber evidence="15">7.1.1.9</ecNumber>
    </recommendedName>
</protein>
<evidence type="ECO:0000256" key="9">
    <source>
        <dbReference type="ARBA" id="ARBA00022989"/>
    </source>
</evidence>
<dbReference type="GO" id="GO:0005886">
    <property type="term" value="C:plasma membrane"/>
    <property type="evidence" value="ECO:0007669"/>
    <property type="project" value="UniProtKB-SubCell"/>
</dbReference>
<dbReference type="PROSITE" id="PS00078">
    <property type="entry name" value="COX2"/>
    <property type="match status" value="1"/>
</dbReference>
<dbReference type="Pfam" id="PF02790">
    <property type="entry name" value="COX2_TM"/>
    <property type="match status" value="1"/>
</dbReference>
<dbReference type="RefSeq" id="WP_093943209.1">
    <property type="nucleotide sequence ID" value="NZ_CP022521.1"/>
</dbReference>
<evidence type="ECO:0000256" key="2">
    <source>
        <dbReference type="ARBA" id="ARBA00007866"/>
    </source>
</evidence>
<keyword evidence="17" id="KW-1185">Reference proteome</keyword>
<dbReference type="PROSITE" id="PS51257">
    <property type="entry name" value="PROKAR_LIPOPROTEIN"/>
    <property type="match status" value="1"/>
</dbReference>
<dbReference type="KEGG" id="ahg:AHOG_22915"/>
<dbReference type="Gene3D" id="1.10.287.90">
    <property type="match status" value="1"/>
</dbReference>
<dbReference type="AlphaFoldDB" id="A0A221W983"/>
<sequence length="305" mass="34402">MGQKATRLAKLGGSFGLVALATTGCSASDVLRFGWPEGATPQADQMRNLWTWSVIAALLVGVLVWGLILWSVVFHRKRGDEMPRQTQYNVPLELVYTVIPLVMVTVLFYFTATTQNYVLAQEEDPDVTVEVVAFQWNWEFRHLDEITPDGDPVSTLGSSDEIPLLVVPTDQVIQYEVRSNDVIHSFFVPEFHFKRDTFPHPEKNNQDNVFQNVIDQPGAFVGRCAELCGTYHSMMNFEVRALPGDLYDEFMDLRVRENPETGDLYTASQALTEMDCGELCAPEAVTTHPFNTDRTAREASTREQN</sequence>
<evidence type="ECO:0000256" key="3">
    <source>
        <dbReference type="ARBA" id="ARBA00022448"/>
    </source>
</evidence>
<comment type="cofactor">
    <cofactor evidence="15">
        <name>Cu cation</name>
        <dbReference type="ChEBI" id="CHEBI:23378"/>
    </cofactor>
    <text evidence="15">Binds a copper A center.</text>
</comment>
<keyword evidence="5 14" id="KW-0812">Transmembrane</keyword>
<comment type="catalytic activity">
    <reaction evidence="13 15">
        <text>4 Fe(II)-[cytochrome c] + O2 + 8 H(+)(in) = 4 Fe(III)-[cytochrome c] + 2 H2O + 4 H(+)(out)</text>
        <dbReference type="Rhea" id="RHEA:11436"/>
        <dbReference type="Rhea" id="RHEA-COMP:10350"/>
        <dbReference type="Rhea" id="RHEA-COMP:14399"/>
        <dbReference type="ChEBI" id="CHEBI:15377"/>
        <dbReference type="ChEBI" id="CHEBI:15378"/>
        <dbReference type="ChEBI" id="CHEBI:15379"/>
        <dbReference type="ChEBI" id="CHEBI:29033"/>
        <dbReference type="ChEBI" id="CHEBI:29034"/>
        <dbReference type="EC" id="7.1.1.9"/>
    </reaction>
</comment>
<dbReference type="InterPro" id="IPR008972">
    <property type="entry name" value="Cupredoxin"/>
</dbReference>
<evidence type="ECO:0000256" key="1">
    <source>
        <dbReference type="ARBA" id="ARBA00004141"/>
    </source>
</evidence>
<evidence type="ECO:0000313" key="16">
    <source>
        <dbReference type="EMBL" id="ASO22196.1"/>
    </source>
</evidence>
<keyword evidence="11" id="KW-0472">Membrane</keyword>
<dbReference type="PANTHER" id="PTHR22888">
    <property type="entry name" value="CYTOCHROME C OXIDASE, SUBUNIT II"/>
    <property type="match status" value="1"/>
</dbReference>
<dbReference type="InterPro" id="IPR002429">
    <property type="entry name" value="CcO_II-like_C"/>
</dbReference>
<dbReference type="GO" id="GO:0004129">
    <property type="term" value="F:cytochrome-c oxidase activity"/>
    <property type="evidence" value="ECO:0007669"/>
    <property type="project" value="UniProtKB-EC"/>
</dbReference>
<dbReference type="OrthoDB" id="9781261at2"/>
<comment type="function">
    <text evidence="12 15">Subunits I and II form the functional core of the enzyme complex. Electrons originating in cytochrome c are transferred via heme a and Cu(A) to the binuclear center formed by heme a3 and Cu(B).</text>
</comment>
<evidence type="ECO:0000256" key="4">
    <source>
        <dbReference type="ARBA" id="ARBA00022660"/>
    </source>
</evidence>
<accession>A0A221W983</accession>
<organism evidence="16 17">
    <name type="scientific">Actinoalloteichus hoggarensis</name>
    <dbReference type="NCBI Taxonomy" id="1470176"/>
    <lineage>
        <taxon>Bacteria</taxon>
        <taxon>Bacillati</taxon>
        <taxon>Actinomycetota</taxon>
        <taxon>Actinomycetes</taxon>
        <taxon>Pseudonocardiales</taxon>
        <taxon>Pseudonocardiaceae</taxon>
        <taxon>Actinoalloteichus</taxon>
    </lineage>
</organism>
<keyword evidence="4 14" id="KW-0679">Respiratory chain</keyword>
<dbReference type="EMBL" id="CP022521">
    <property type="protein sequence ID" value="ASO22196.1"/>
    <property type="molecule type" value="Genomic_DNA"/>
</dbReference>
<keyword evidence="16" id="KW-0560">Oxidoreductase</keyword>
<keyword evidence="9" id="KW-1133">Transmembrane helix</keyword>
<reference evidence="16 17" key="1">
    <citation type="submission" date="2017-07" db="EMBL/GenBank/DDBJ databases">
        <title>Complete genome sequence of Actinoalloteichus hoggarensis DSM 45943, type strain of Actinoalloteichus hoggarensis.</title>
        <authorList>
            <person name="Ruckert C."/>
            <person name="Nouioui I."/>
            <person name="Willmese J."/>
            <person name="van Wezel G."/>
            <person name="Klenk H.-P."/>
            <person name="Kalinowski J."/>
            <person name="Zotchev S.B."/>
        </authorList>
    </citation>
    <scope>NUCLEOTIDE SEQUENCE [LARGE SCALE GENOMIC DNA]</scope>
    <source>
        <strain evidence="16 17">DSM 45943</strain>
    </source>
</reference>
<keyword evidence="10 15" id="KW-0186">Copper</keyword>
<evidence type="ECO:0000256" key="13">
    <source>
        <dbReference type="ARBA" id="ARBA00047816"/>
    </source>
</evidence>
<evidence type="ECO:0000256" key="11">
    <source>
        <dbReference type="ARBA" id="ARBA00023136"/>
    </source>
</evidence>
<dbReference type="SUPFAM" id="SSF49503">
    <property type="entry name" value="Cupredoxins"/>
    <property type="match status" value="1"/>
</dbReference>
<name>A0A221W983_9PSEU</name>
<dbReference type="InterPro" id="IPR001505">
    <property type="entry name" value="Copper_CuA"/>
</dbReference>
<dbReference type="InterPro" id="IPR011759">
    <property type="entry name" value="Cyt_c_oxidase_su2_TM_dom"/>
</dbReference>
<evidence type="ECO:0000256" key="7">
    <source>
        <dbReference type="ARBA" id="ARBA00022967"/>
    </source>
</evidence>
<keyword evidence="3 14" id="KW-0813">Transport</keyword>
<dbReference type="GO" id="GO:0042773">
    <property type="term" value="P:ATP synthesis coupled electron transport"/>
    <property type="evidence" value="ECO:0007669"/>
    <property type="project" value="TreeGrafter"/>
</dbReference>
<evidence type="ECO:0000256" key="14">
    <source>
        <dbReference type="RuleBase" id="RU000456"/>
    </source>
</evidence>
<evidence type="ECO:0000256" key="10">
    <source>
        <dbReference type="ARBA" id="ARBA00023008"/>
    </source>
</evidence>
<comment type="similarity">
    <text evidence="2 14">Belongs to the cytochrome c oxidase subunit 2 family.</text>
</comment>